<evidence type="ECO:0000256" key="2">
    <source>
        <dbReference type="RuleBase" id="RU003707"/>
    </source>
</evidence>
<evidence type="ECO:0000313" key="3">
    <source>
        <dbReference type="EMBL" id="MBA5779402.1"/>
    </source>
</evidence>
<dbReference type="Pfam" id="PF00378">
    <property type="entry name" value="ECH_1"/>
    <property type="match status" value="1"/>
</dbReference>
<dbReference type="InterPro" id="IPR011968">
    <property type="entry name" value="PaaB1"/>
</dbReference>
<accession>A0A839AKJ8</accession>
<dbReference type="NCBIfam" id="TIGR02280">
    <property type="entry name" value="PaaB1"/>
    <property type="match status" value="1"/>
</dbReference>
<dbReference type="AlphaFoldDB" id="A0A839AKJ8"/>
<reference evidence="3 4" key="1">
    <citation type="submission" date="2020-07" db="EMBL/GenBank/DDBJ databases">
        <title>Stappia sp., F7233, whole genome shotgun sequencing project.</title>
        <authorList>
            <person name="Jiang S."/>
            <person name="Liu Z.W."/>
            <person name="Du Z.J."/>
        </authorList>
    </citation>
    <scope>NUCLEOTIDE SEQUENCE [LARGE SCALE GENOMIC DNA]</scope>
    <source>
        <strain evidence="3 4">F7233</strain>
    </source>
</reference>
<protein>
    <submittedName>
        <fullName evidence="3">2-(1,2-epoxy-1,2-dihydrophenyl)acetyl-CoA isomerase</fullName>
        <ecNumber evidence="3">5.3.3.18</ecNumber>
    </submittedName>
</protein>
<dbReference type="CDD" id="cd06558">
    <property type="entry name" value="crotonase-like"/>
    <property type="match status" value="1"/>
</dbReference>
<dbReference type="GO" id="GO:0010124">
    <property type="term" value="P:phenylacetate catabolic process"/>
    <property type="evidence" value="ECO:0007669"/>
    <property type="project" value="InterPro"/>
</dbReference>
<evidence type="ECO:0000256" key="1">
    <source>
        <dbReference type="ARBA" id="ARBA00005254"/>
    </source>
</evidence>
<dbReference type="EMBL" id="JACFXV010000067">
    <property type="protein sequence ID" value="MBA5779402.1"/>
    <property type="molecule type" value="Genomic_DNA"/>
</dbReference>
<dbReference type="EC" id="5.3.3.18" evidence="3"/>
<dbReference type="GO" id="GO:0016853">
    <property type="term" value="F:isomerase activity"/>
    <property type="evidence" value="ECO:0007669"/>
    <property type="project" value="UniProtKB-KW"/>
</dbReference>
<name>A0A839AKJ8_9HYPH</name>
<evidence type="ECO:0000313" key="4">
    <source>
        <dbReference type="Proteomes" id="UP000541109"/>
    </source>
</evidence>
<dbReference type="PROSITE" id="PS00166">
    <property type="entry name" value="ENOYL_COA_HYDRATASE"/>
    <property type="match status" value="1"/>
</dbReference>
<dbReference type="InterPro" id="IPR029045">
    <property type="entry name" value="ClpP/crotonase-like_dom_sf"/>
</dbReference>
<proteinExistence type="inferred from homology"/>
<dbReference type="PANTHER" id="PTHR43459:SF1">
    <property type="entry name" value="EG:BACN32G11.4 PROTEIN"/>
    <property type="match status" value="1"/>
</dbReference>
<dbReference type="Proteomes" id="UP000541109">
    <property type="component" value="Unassembled WGS sequence"/>
</dbReference>
<keyword evidence="4" id="KW-1185">Reference proteome</keyword>
<gene>
    <name evidence="3" type="ORF">H2509_19910</name>
</gene>
<dbReference type="PANTHER" id="PTHR43459">
    <property type="entry name" value="ENOYL-COA HYDRATASE"/>
    <property type="match status" value="1"/>
</dbReference>
<dbReference type="InterPro" id="IPR001753">
    <property type="entry name" value="Enoyl-CoA_hydra/iso"/>
</dbReference>
<comment type="similarity">
    <text evidence="1 2">Belongs to the enoyl-CoA hydratase/isomerase family.</text>
</comment>
<dbReference type="InterPro" id="IPR014748">
    <property type="entry name" value="Enoyl-CoA_hydra_C"/>
</dbReference>
<keyword evidence="3" id="KW-0413">Isomerase</keyword>
<dbReference type="RefSeq" id="WP_182168226.1">
    <property type="nucleotide sequence ID" value="NZ_JACFXV010000067.1"/>
</dbReference>
<sequence>MESEVVLSQVADGVLTITLNRPDKLNSFTVAMHERLADAFERAERDDGIRAVLITGAGRAFSAGQDLSDRVTPKDGTPPDLAVTIESYYNPLIRRIKALPKPVVAAVNGVAAGAGANIALACDIVLAAESAKFIQAFARIGLLPDSGGTWALPRLVGMARAKALAMLAEPVSARQAADWGMIWQALPDADLMPTARKLAAALARAPTYGLGLIKQALEASATADLDTQLDLERDLQQKAGFSPDYAEGVRAFMEKRTPAFTGKEPTEKTG</sequence>
<dbReference type="Gene3D" id="3.90.226.10">
    <property type="entry name" value="2-enoyl-CoA Hydratase, Chain A, domain 1"/>
    <property type="match status" value="1"/>
</dbReference>
<organism evidence="3 4">
    <name type="scientific">Stappia albiluteola</name>
    <dbReference type="NCBI Taxonomy" id="2758565"/>
    <lineage>
        <taxon>Bacteria</taxon>
        <taxon>Pseudomonadati</taxon>
        <taxon>Pseudomonadota</taxon>
        <taxon>Alphaproteobacteria</taxon>
        <taxon>Hyphomicrobiales</taxon>
        <taxon>Stappiaceae</taxon>
        <taxon>Stappia</taxon>
    </lineage>
</organism>
<dbReference type="SUPFAM" id="SSF52096">
    <property type="entry name" value="ClpP/crotonase"/>
    <property type="match status" value="1"/>
</dbReference>
<dbReference type="InterPro" id="IPR018376">
    <property type="entry name" value="Enoyl-CoA_hyd/isom_CS"/>
</dbReference>
<comment type="caution">
    <text evidence="3">The sequence shown here is derived from an EMBL/GenBank/DDBJ whole genome shotgun (WGS) entry which is preliminary data.</text>
</comment>
<dbReference type="Gene3D" id="1.10.12.10">
    <property type="entry name" value="Lyase 2-enoyl-coa Hydratase, Chain A, domain 2"/>
    <property type="match status" value="1"/>
</dbReference>